<dbReference type="STRING" id="1034346.GCA_000313565_03266"/>
<dbReference type="PANTHER" id="PTHR46558">
    <property type="entry name" value="TRACRIPTIONAL REGULATORY PROTEIN-RELATED-RELATED"/>
    <property type="match status" value="1"/>
</dbReference>
<dbReference type="PANTHER" id="PTHR46558:SF11">
    <property type="entry name" value="HTH-TYPE TRANSCRIPTIONAL REGULATOR XRE"/>
    <property type="match status" value="1"/>
</dbReference>
<dbReference type="Gene3D" id="1.10.260.40">
    <property type="entry name" value="lambda repressor-like DNA-binding domains"/>
    <property type="match status" value="1"/>
</dbReference>
<evidence type="ECO:0000259" key="3">
    <source>
        <dbReference type="PROSITE" id="PS50943"/>
    </source>
</evidence>
<dbReference type="OrthoDB" id="9813152at2"/>
<evidence type="ECO:0000313" key="5">
    <source>
        <dbReference type="Proteomes" id="UP000247612"/>
    </source>
</evidence>
<keyword evidence="2" id="KW-0812">Transmembrane</keyword>
<keyword evidence="5" id="KW-1185">Reference proteome</keyword>
<proteinExistence type="predicted"/>
<dbReference type="SUPFAM" id="SSF47413">
    <property type="entry name" value="lambda repressor-like DNA-binding domains"/>
    <property type="match status" value="1"/>
</dbReference>
<dbReference type="InterPro" id="IPR001387">
    <property type="entry name" value="Cro/C1-type_HTH"/>
</dbReference>
<feature type="transmembrane region" description="Helical" evidence="2">
    <location>
        <begin position="127"/>
        <end position="152"/>
    </location>
</feature>
<dbReference type="InterPro" id="IPR010982">
    <property type="entry name" value="Lambda_DNA-bd_dom_sf"/>
</dbReference>
<accession>A0A318KIU5</accession>
<dbReference type="PROSITE" id="PS50943">
    <property type="entry name" value="HTH_CROC1"/>
    <property type="match status" value="1"/>
</dbReference>
<keyword evidence="1" id="KW-0238">DNA-binding</keyword>
<name>A0A318KIU5_9FIRM</name>
<dbReference type="RefSeq" id="WP_022939544.1">
    <property type="nucleotide sequence ID" value="NZ_CABKRQ010000010.1"/>
</dbReference>
<dbReference type="CDD" id="cd00093">
    <property type="entry name" value="HTH_XRE"/>
    <property type="match status" value="1"/>
</dbReference>
<keyword evidence="2" id="KW-0472">Membrane</keyword>
<comment type="caution">
    <text evidence="4">The sequence shown here is derived from an EMBL/GenBank/DDBJ whole genome shotgun (WGS) entry which is preliminary data.</text>
</comment>
<sequence>MELQQIGKYIAAKRKAEGLTQEALAQLLGVTNKAVSKWENGKCLPDLSHYEALCEILHISVNELMAGKDIEETDLKKVSEQSLKEVLRSNADLSAMKHICIGLLLLLVGRCLPLVQLQDAASEATQFIFGVSEGMSIGITCIGIGWLIMGLVKFSK</sequence>
<gene>
    <name evidence="4" type="ORF">DES51_111102</name>
</gene>
<dbReference type="EMBL" id="QJKH01000011">
    <property type="protein sequence ID" value="PXX77350.1"/>
    <property type="molecule type" value="Genomic_DNA"/>
</dbReference>
<evidence type="ECO:0000313" key="4">
    <source>
        <dbReference type="EMBL" id="PXX77350.1"/>
    </source>
</evidence>
<dbReference type="Pfam" id="PF01381">
    <property type="entry name" value="HTH_3"/>
    <property type="match status" value="1"/>
</dbReference>
<dbReference type="GO" id="GO:0003677">
    <property type="term" value="F:DNA binding"/>
    <property type="evidence" value="ECO:0007669"/>
    <property type="project" value="UniProtKB-KW"/>
</dbReference>
<protein>
    <submittedName>
        <fullName evidence="4">Helix-turn-helix protein</fullName>
    </submittedName>
</protein>
<reference evidence="4 5" key="1">
    <citation type="submission" date="2018-05" db="EMBL/GenBank/DDBJ databases">
        <title>Genomic Encyclopedia of Type Strains, Phase IV (KMG-IV): sequencing the most valuable type-strain genomes for metagenomic binning, comparative biology and taxonomic classification.</title>
        <authorList>
            <person name="Goeker M."/>
        </authorList>
    </citation>
    <scope>NUCLEOTIDE SEQUENCE [LARGE SCALE GENOMIC DNA]</scope>
    <source>
        <strain evidence="4 5">JC118</strain>
    </source>
</reference>
<evidence type="ECO:0000256" key="2">
    <source>
        <dbReference type="SAM" id="Phobius"/>
    </source>
</evidence>
<feature type="domain" description="HTH cro/C1-type" evidence="3">
    <location>
        <begin position="10"/>
        <end position="64"/>
    </location>
</feature>
<dbReference type="SMART" id="SM00530">
    <property type="entry name" value="HTH_XRE"/>
    <property type="match status" value="1"/>
</dbReference>
<keyword evidence="2" id="KW-1133">Transmembrane helix</keyword>
<organism evidence="4 5">
    <name type="scientific">Dielma fastidiosa</name>
    <dbReference type="NCBI Taxonomy" id="1034346"/>
    <lineage>
        <taxon>Bacteria</taxon>
        <taxon>Bacillati</taxon>
        <taxon>Bacillota</taxon>
        <taxon>Erysipelotrichia</taxon>
        <taxon>Erysipelotrichales</taxon>
        <taxon>Erysipelotrichaceae</taxon>
        <taxon>Dielma</taxon>
    </lineage>
</organism>
<dbReference type="AlphaFoldDB" id="A0A318KIU5"/>
<evidence type="ECO:0000256" key="1">
    <source>
        <dbReference type="ARBA" id="ARBA00023125"/>
    </source>
</evidence>
<dbReference type="Proteomes" id="UP000247612">
    <property type="component" value="Unassembled WGS sequence"/>
</dbReference>
<feature type="transmembrane region" description="Helical" evidence="2">
    <location>
        <begin position="98"/>
        <end position="115"/>
    </location>
</feature>